<keyword evidence="3" id="KW-1185">Reference proteome</keyword>
<feature type="region of interest" description="Disordered" evidence="1">
    <location>
        <begin position="131"/>
        <end position="151"/>
    </location>
</feature>
<feature type="compositionally biased region" description="Low complexity" evidence="1">
    <location>
        <begin position="240"/>
        <end position="295"/>
    </location>
</feature>
<feature type="compositionally biased region" description="Polar residues" evidence="1">
    <location>
        <begin position="318"/>
        <end position="334"/>
    </location>
</feature>
<proteinExistence type="predicted"/>
<comment type="caution">
    <text evidence="2">The sequence shown here is derived from an EMBL/GenBank/DDBJ whole genome shotgun (WGS) entry which is preliminary data.</text>
</comment>
<organism evidence="2 3">
    <name type="scientific">Klenkia terrae</name>
    <dbReference type="NCBI Taxonomy" id="1052259"/>
    <lineage>
        <taxon>Bacteria</taxon>
        <taxon>Bacillati</taxon>
        <taxon>Actinomycetota</taxon>
        <taxon>Actinomycetes</taxon>
        <taxon>Geodermatophilales</taxon>
        <taxon>Geodermatophilaceae</taxon>
        <taxon>Klenkia</taxon>
    </lineage>
</organism>
<accession>A0ABU8E3U9</accession>
<dbReference type="RefSeq" id="WP_336392110.1">
    <property type="nucleotide sequence ID" value="NZ_JBAPLV010000006.1"/>
</dbReference>
<gene>
    <name evidence="2" type="ORF">UXQ13_07550</name>
</gene>
<dbReference type="Proteomes" id="UP001373496">
    <property type="component" value="Unassembled WGS sequence"/>
</dbReference>
<dbReference type="EMBL" id="JBAPLV010000006">
    <property type="protein sequence ID" value="MEI4278317.1"/>
    <property type="molecule type" value="Genomic_DNA"/>
</dbReference>
<feature type="compositionally biased region" description="Pro residues" evidence="1">
    <location>
        <begin position="223"/>
        <end position="232"/>
    </location>
</feature>
<reference evidence="2 3" key="1">
    <citation type="submission" date="2024-03" db="EMBL/GenBank/DDBJ databases">
        <title>Draft genome sequence of Klenkia terrae.</title>
        <authorList>
            <person name="Duangmal K."/>
            <person name="Chantavorakit T."/>
        </authorList>
    </citation>
    <scope>NUCLEOTIDE SEQUENCE [LARGE SCALE GENOMIC DNA]</scope>
    <source>
        <strain evidence="2 3">JCM 17786</strain>
    </source>
</reference>
<evidence type="ECO:0000256" key="1">
    <source>
        <dbReference type="SAM" id="MobiDB-lite"/>
    </source>
</evidence>
<protein>
    <submittedName>
        <fullName evidence="2">Uncharacterized protein</fullName>
    </submittedName>
</protein>
<evidence type="ECO:0000313" key="3">
    <source>
        <dbReference type="Proteomes" id="UP001373496"/>
    </source>
</evidence>
<feature type="region of interest" description="Disordered" evidence="1">
    <location>
        <begin position="199"/>
        <end position="334"/>
    </location>
</feature>
<name>A0ABU8E3U9_9ACTN</name>
<evidence type="ECO:0000313" key="2">
    <source>
        <dbReference type="EMBL" id="MEI4278317.1"/>
    </source>
</evidence>
<sequence length="334" mass="33831">MDQTSWFDPLDPMNDSAVHAAFTGLDPLDDGTAAKAARDLIRESGRQPVLDQALLEALDAAAKAAEARRAVTLAVLPATATTPSVIAPRPAPPVMTAAPVPVTDRSDEPALDISAEFARHDDLVETARHAAMDDGSTSAPTPPPPATGTGRHLALDVDEDAARRTHRTVVTRPSGRRWIPAGVGIGVVAIVGAVVLTSGFGSDGGPVSTDEAARTGTSTTEPAPLPTSPPPGANTIDLTVPVVVVEEEPSQVPSPTAYTPTVVQPQVATPPTAGSTSPAPTTPGPSSQPGTPPSAVMEDPAATLDGNTPVLDPELTDPTASTASVQADSSVPTT</sequence>